<dbReference type="Proteomes" id="UP001056120">
    <property type="component" value="Linkage Group LG04"/>
</dbReference>
<reference evidence="2" key="1">
    <citation type="journal article" date="2022" name="Mol. Ecol. Resour.">
        <title>The genomes of chicory, endive, great burdock and yacon provide insights into Asteraceae palaeo-polyploidization history and plant inulin production.</title>
        <authorList>
            <person name="Fan W."/>
            <person name="Wang S."/>
            <person name="Wang H."/>
            <person name="Wang A."/>
            <person name="Jiang F."/>
            <person name="Liu H."/>
            <person name="Zhao H."/>
            <person name="Xu D."/>
            <person name="Zhang Y."/>
        </authorList>
    </citation>
    <scope>NUCLEOTIDE SEQUENCE [LARGE SCALE GENOMIC DNA]</scope>
    <source>
        <strain evidence="2">cv. Yunnan</strain>
    </source>
</reference>
<organism evidence="1 2">
    <name type="scientific">Smallanthus sonchifolius</name>
    <dbReference type="NCBI Taxonomy" id="185202"/>
    <lineage>
        <taxon>Eukaryota</taxon>
        <taxon>Viridiplantae</taxon>
        <taxon>Streptophyta</taxon>
        <taxon>Embryophyta</taxon>
        <taxon>Tracheophyta</taxon>
        <taxon>Spermatophyta</taxon>
        <taxon>Magnoliopsida</taxon>
        <taxon>eudicotyledons</taxon>
        <taxon>Gunneridae</taxon>
        <taxon>Pentapetalae</taxon>
        <taxon>asterids</taxon>
        <taxon>campanulids</taxon>
        <taxon>Asterales</taxon>
        <taxon>Asteraceae</taxon>
        <taxon>Asteroideae</taxon>
        <taxon>Heliantheae alliance</taxon>
        <taxon>Millerieae</taxon>
        <taxon>Smallanthus</taxon>
    </lineage>
</organism>
<proteinExistence type="predicted"/>
<accession>A0ACB9JH67</accession>
<gene>
    <name evidence="1" type="ORF">L1987_13700</name>
</gene>
<name>A0ACB9JH67_9ASTR</name>
<reference evidence="1 2" key="2">
    <citation type="journal article" date="2022" name="Mol. Ecol. Resour.">
        <title>The genomes of chicory, endive, great burdock and yacon provide insights into Asteraceae paleo-polyploidization history and plant inulin production.</title>
        <authorList>
            <person name="Fan W."/>
            <person name="Wang S."/>
            <person name="Wang H."/>
            <person name="Wang A."/>
            <person name="Jiang F."/>
            <person name="Liu H."/>
            <person name="Zhao H."/>
            <person name="Xu D."/>
            <person name="Zhang Y."/>
        </authorList>
    </citation>
    <scope>NUCLEOTIDE SEQUENCE [LARGE SCALE GENOMIC DNA]</scope>
    <source>
        <strain evidence="2">cv. Yunnan</strain>
        <tissue evidence="1">Leaves</tissue>
    </source>
</reference>
<evidence type="ECO:0000313" key="2">
    <source>
        <dbReference type="Proteomes" id="UP001056120"/>
    </source>
</evidence>
<sequence>MDGDFVAFTGNPRGGKIEGQGTVCNGVNSLENVNFVLQLKYNLMSVSQICDKDLCALFNSKECLILKPGVVIPEDLILRRAPRRFNTYSMDMNNPLGIESCFLSKASEDESFRWRKRLRHVNFKTMNRLVRGNLVTGLALKDSSPMEHCLSCSKGKQHKSSQQETPSAAQGGTTSAGGPSSPTFVSNPQSALTIFTGQVAKTKDVVEVKIEETGYDLPSVSEWRDAKERGIGKESSADVVILDEEEIGSDHELNALLEEIDNYRFNEDYPEILATEDLHEENVRYFTEEGEEFQALSDDDKDEANVKVDLVHTEPTPTEPTQTTHTESTPSKPIQPPKPKPDYLDPKRPWMRKLPVEEPPKCYEWRYKGGVEHFKTSHEFRSLPRYDLRALAKLLLQKPGKVNEARNFEQFLKQQALHDFRSMNTTLLKRIISKTKIHPRTQKPWVSLRYKPAETVKSIVLPRSVPVQLQKFRKWFYNSTIESAVIECEGKEDIVIFEPMELLKFQPEDLEVLFKNPIKLFHGDDEADAKAYQRVV</sequence>
<comment type="caution">
    <text evidence="1">The sequence shown here is derived from an EMBL/GenBank/DDBJ whole genome shotgun (WGS) entry which is preliminary data.</text>
</comment>
<dbReference type="EMBL" id="CM042021">
    <property type="protein sequence ID" value="KAI3819848.1"/>
    <property type="molecule type" value="Genomic_DNA"/>
</dbReference>
<keyword evidence="2" id="KW-1185">Reference proteome</keyword>
<protein>
    <submittedName>
        <fullName evidence="1">Uncharacterized protein</fullName>
    </submittedName>
</protein>
<evidence type="ECO:0000313" key="1">
    <source>
        <dbReference type="EMBL" id="KAI3819848.1"/>
    </source>
</evidence>